<comment type="similarity">
    <text evidence="1">Belongs to the universal ribosomal protein uS13 family.</text>
</comment>
<accession>A0A6A6R4V6</accession>
<dbReference type="Proteomes" id="UP000799750">
    <property type="component" value="Unassembled WGS sequence"/>
</dbReference>
<evidence type="ECO:0000256" key="3">
    <source>
        <dbReference type="ARBA" id="ARBA00023274"/>
    </source>
</evidence>
<gene>
    <name evidence="4" type="ORF">BU16DRAFT_557742</name>
</gene>
<dbReference type="Gene3D" id="1.10.8.50">
    <property type="match status" value="1"/>
</dbReference>
<sequence>MKRERWLSAQGDTISPERDFKLSSSSQQQRVFIFGKPFADPDLLRHSLQTFFGIGPQICKRLMARHYLHPTIRVGELPNPKILQLNADLAEMKLENDLKRQIRDDIGRLRDMGTYRGRRHAMGLPVRGQRTRTQINTARRLNHVPRYTL</sequence>
<dbReference type="EMBL" id="MU004184">
    <property type="protein sequence ID" value="KAF2499412.1"/>
    <property type="molecule type" value="Genomic_DNA"/>
</dbReference>
<reference evidence="4" key="1">
    <citation type="journal article" date="2020" name="Stud. Mycol.">
        <title>101 Dothideomycetes genomes: a test case for predicting lifestyles and emergence of pathogens.</title>
        <authorList>
            <person name="Haridas S."/>
            <person name="Albert R."/>
            <person name="Binder M."/>
            <person name="Bloem J."/>
            <person name="Labutti K."/>
            <person name="Salamov A."/>
            <person name="Andreopoulos B."/>
            <person name="Baker S."/>
            <person name="Barry K."/>
            <person name="Bills G."/>
            <person name="Bluhm B."/>
            <person name="Cannon C."/>
            <person name="Castanera R."/>
            <person name="Culley D."/>
            <person name="Daum C."/>
            <person name="Ezra D."/>
            <person name="Gonzalez J."/>
            <person name="Henrissat B."/>
            <person name="Kuo A."/>
            <person name="Liang C."/>
            <person name="Lipzen A."/>
            <person name="Lutzoni F."/>
            <person name="Magnuson J."/>
            <person name="Mondo S."/>
            <person name="Nolan M."/>
            <person name="Ohm R."/>
            <person name="Pangilinan J."/>
            <person name="Park H.-J."/>
            <person name="Ramirez L."/>
            <person name="Alfaro M."/>
            <person name="Sun H."/>
            <person name="Tritt A."/>
            <person name="Yoshinaga Y."/>
            <person name="Zwiers L.-H."/>
            <person name="Turgeon B."/>
            <person name="Goodwin S."/>
            <person name="Spatafora J."/>
            <person name="Crous P."/>
            <person name="Grigoriev I."/>
        </authorList>
    </citation>
    <scope>NUCLEOTIDE SEQUENCE</scope>
    <source>
        <strain evidence="4">CBS 269.34</strain>
    </source>
</reference>
<dbReference type="PANTHER" id="PTHR10871:SF1">
    <property type="entry name" value="SMALL RIBOSOMAL SUBUNIT PROTEIN US13M"/>
    <property type="match status" value="1"/>
</dbReference>
<dbReference type="GO" id="GO:0003723">
    <property type="term" value="F:RNA binding"/>
    <property type="evidence" value="ECO:0007669"/>
    <property type="project" value="InterPro"/>
</dbReference>
<dbReference type="GO" id="GO:0015935">
    <property type="term" value="C:small ribosomal subunit"/>
    <property type="evidence" value="ECO:0007669"/>
    <property type="project" value="TreeGrafter"/>
</dbReference>
<evidence type="ECO:0000313" key="4">
    <source>
        <dbReference type="EMBL" id="KAF2499412.1"/>
    </source>
</evidence>
<evidence type="ECO:0000256" key="2">
    <source>
        <dbReference type="ARBA" id="ARBA00022980"/>
    </source>
</evidence>
<dbReference type="GO" id="GO:0003735">
    <property type="term" value="F:structural constituent of ribosome"/>
    <property type="evidence" value="ECO:0007669"/>
    <property type="project" value="InterPro"/>
</dbReference>
<dbReference type="InterPro" id="IPR001892">
    <property type="entry name" value="Ribosomal_uS13"/>
</dbReference>
<dbReference type="SUPFAM" id="SSF46946">
    <property type="entry name" value="S13-like H2TH domain"/>
    <property type="match status" value="1"/>
</dbReference>
<keyword evidence="3" id="KW-0687">Ribonucleoprotein</keyword>
<dbReference type="Pfam" id="PF00416">
    <property type="entry name" value="Ribosomal_S13"/>
    <property type="match status" value="1"/>
</dbReference>
<dbReference type="Gene3D" id="4.10.910.10">
    <property type="entry name" value="30s ribosomal protein s13, domain 2"/>
    <property type="match status" value="1"/>
</dbReference>
<dbReference type="PROSITE" id="PS50159">
    <property type="entry name" value="RIBOSOMAL_S13_2"/>
    <property type="match status" value="1"/>
</dbReference>
<evidence type="ECO:0000256" key="1">
    <source>
        <dbReference type="ARBA" id="ARBA00008080"/>
    </source>
</evidence>
<dbReference type="InterPro" id="IPR010979">
    <property type="entry name" value="Ribosomal_uS13-like_H2TH"/>
</dbReference>
<dbReference type="PROSITE" id="PS00646">
    <property type="entry name" value="RIBOSOMAL_S13_1"/>
    <property type="match status" value="1"/>
</dbReference>
<proteinExistence type="inferred from homology"/>
<dbReference type="PANTHER" id="PTHR10871">
    <property type="entry name" value="30S RIBOSOMAL PROTEIN S13/40S RIBOSOMAL PROTEIN S18"/>
    <property type="match status" value="1"/>
</dbReference>
<dbReference type="GO" id="GO:0005739">
    <property type="term" value="C:mitochondrion"/>
    <property type="evidence" value="ECO:0007669"/>
    <property type="project" value="TreeGrafter"/>
</dbReference>
<protein>
    <submittedName>
        <fullName evidence="4">Ribosomal protein S13</fullName>
    </submittedName>
</protein>
<organism evidence="4 5">
    <name type="scientific">Lophium mytilinum</name>
    <dbReference type="NCBI Taxonomy" id="390894"/>
    <lineage>
        <taxon>Eukaryota</taxon>
        <taxon>Fungi</taxon>
        <taxon>Dikarya</taxon>
        <taxon>Ascomycota</taxon>
        <taxon>Pezizomycotina</taxon>
        <taxon>Dothideomycetes</taxon>
        <taxon>Pleosporomycetidae</taxon>
        <taxon>Mytilinidiales</taxon>
        <taxon>Mytilinidiaceae</taxon>
        <taxon>Lophium</taxon>
    </lineage>
</organism>
<dbReference type="InterPro" id="IPR027437">
    <property type="entry name" value="Rbsml_uS13_C"/>
</dbReference>
<evidence type="ECO:0000313" key="5">
    <source>
        <dbReference type="Proteomes" id="UP000799750"/>
    </source>
</evidence>
<keyword evidence="2 4" id="KW-0689">Ribosomal protein</keyword>
<dbReference type="GO" id="GO:0006412">
    <property type="term" value="P:translation"/>
    <property type="evidence" value="ECO:0007669"/>
    <property type="project" value="InterPro"/>
</dbReference>
<name>A0A6A6R4V6_9PEZI</name>
<dbReference type="OrthoDB" id="525520at2759"/>
<dbReference type="InterPro" id="IPR018269">
    <property type="entry name" value="Ribosomal_uS13_CS"/>
</dbReference>
<keyword evidence="5" id="KW-1185">Reference proteome</keyword>
<dbReference type="AlphaFoldDB" id="A0A6A6R4V6"/>